<dbReference type="InterPro" id="IPR000045">
    <property type="entry name" value="Prepilin_IV_endopep_pep"/>
</dbReference>
<evidence type="ECO:0000313" key="4">
    <source>
        <dbReference type="EMBL" id="NHN30709.1"/>
    </source>
</evidence>
<keyword evidence="2" id="KW-0812">Transmembrane</keyword>
<protein>
    <submittedName>
        <fullName evidence="4">Prepilin peptidase</fullName>
    </submittedName>
</protein>
<organism evidence="4 5">
    <name type="scientific">Paenibacillus agricola</name>
    <dbReference type="NCBI Taxonomy" id="2716264"/>
    <lineage>
        <taxon>Bacteria</taxon>
        <taxon>Bacillati</taxon>
        <taxon>Bacillota</taxon>
        <taxon>Bacilli</taxon>
        <taxon>Bacillales</taxon>
        <taxon>Paenibacillaceae</taxon>
        <taxon>Paenibacillus</taxon>
    </lineage>
</organism>
<dbReference type="PANTHER" id="PTHR30487">
    <property type="entry name" value="TYPE 4 PREPILIN-LIKE PROTEINS LEADER PEPTIDE-PROCESSING ENZYME"/>
    <property type="match status" value="1"/>
</dbReference>
<dbReference type="Proteomes" id="UP001165962">
    <property type="component" value="Unassembled WGS sequence"/>
</dbReference>
<keyword evidence="5" id="KW-1185">Reference proteome</keyword>
<comment type="similarity">
    <text evidence="1">Belongs to the peptidase A24 family.</text>
</comment>
<dbReference type="Pfam" id="PF01478">
    <property type="entry name" value="Peptidase_A24"/>
    <property type="match status" value="1"/>
</dbReference>
<dbReference type="RefSeq" id="WP_166150039.1">
    <property type="nucleotide sequence ID" value="NZ_JAAOIW010000004.1"/>
</dbReference>
<dbReference type="InterPro" id="IPR050882">
    <property type="entry name" value="Prepilin_peptidase/N-MTase"/>
</dbReference>
<evidence type="ECO:0000256" key="1">
    <source>
        <dbReference type="ARBA" id="ARBA00005801"/>
    </source>
</evidence>
<comment type="caution">
    <text evidence="4">The sequence shown here is derived from an EMBL/GenBank/DDBJ whole genome shotgun (WGS) entry which is preliminary data.</text>
</comment>
<evidence type="ECO:0000256" key="2">
    <source>
        <dbReference type="SAM" id="Phobius"/>
    </source>
</evidence>
<proteinExistence type="inferred from homology"/>
<feature type="transmembrane region" description="Helical" evidence="2">
    <location>
        <begin position="24"/>
        <end position="42"/>
    </location>
</feature>
<feature type="transmembrane region" description="Helical" evidence="2">
    <location>
        <begin position="91"/>
        <end position="113"/>
    </location>
</feature>
<evidence type="ECO:0000313" key="5">
    <source>
        <dbReference type="Proteomes" id="UP001165962"/>
    </source>
</evidence>
<feature type="transmembrane region" description="Helical" evidence="2">
    <location>
        <begin position="49"/>
        <end position="71"/>
    </location>
</feature>
<dbReference type="EMBL" id="JAAOIW010000004">
    <property type="protein sequence ID" value="NHN30709.1"/>
    <property type="molecule type" value="Genomic_DNA"/>
</dbReference>
<feature type="transmembrane region" description="Helical" evidence="2">
    <location>
        <begin position="152"/>
        <end position="169"/>
    </location>
</feature>
<gene>
    <name evidence="4" type="ORF">G9U52_12785</name>
</gene>
<evidence type="ECO:0000259" key="3">
    <source>
        <dbReference type="Pfam" id="PF01478"/>
    </source>
</evidence>
<keyword evidence="2" id="KW-0472">Membrane</keyword>
<sequence>MDVMLLTGGMLGLAFMSDVTKQKIPNLLCAIGFLAGLVLQTVNSGTAGIGYALLGSLLGFVPLLILYGMRAVGAGDVKLFAAIGALTGAEIVLQSIMYSLLYAALIGCFILCWRREWKSRGGGAWKMLMHFVIWKQVEPLAAYRNSVYHLRFPFMWAVLPATATAFWQFS</sequence>
<accession>A0ABX0J6C0</accession>
<name>A0ABX0J6C0_9BACL</name>
<feature type="domain" description="Prepilin type IV endopeptidase peptidase" evidence="3">
    <location>
        <begin position="8"/>
        <end position="108"/>
    </location>
</feature>
<reference evidence="4" key="1">
    <citation type="submission" date="2020-03" db="EMBL/GenBank/DDBJ databases">
        <title>Draft sequencing of Paenibacilllus sp. S3N08.</title>
        <authorList>
            <person name="Kim D.-U."/>
        </authorList>
    </citation>
    <scope>NUCLEOTIDE SEQUENCE</scope>
    <source>
        <strain evidence="4">S3N08</strain>
    </source>
</reference>
<dbReference type="Gene3D" id="1.20.120.1220">
    <property type="match status" value="1"/>
</dbReference>
<keyword evidence="2" id="KW-1133">Transmembrane helix</keyword>
<dbReference type="PANTHER" id="PTHR30487:SF0">
    <property type="entry name" value="PREPILIN LEADER PEPTIDASE_N-METHYLTRANSFERASE-RELATED"/>
    <property type="match status" value="1"/>
</dbReference>